<keyword evidence="2" id="KW-1185">Reference proteome</keyword>
<evidence type="ECO:0000313" key="1">
    <source>
        <dbReference type="EMBL" id="KAI0064854.1"/>
    </source>
</evidence>
<sequence length="275" mass="30646">MSVVEQRLVRVHNCFELAALALLYYDHVITFPDEVARIWSRPFSRPSFLFYLNRYIPFFGNIAVSLFTFSNLASTDKWHSYVSSFMLRPCTHSNDLDLAVAWEAQAVFDLLVVGLTIRKTLQTRERMGRRLSFTGGGLVDLVYRDGAIYFVVMALANLANILTFYLAHPLLKGVLSTFASCISITMMSRLMLNLYEAMSDPETAAGSTTLSMVFTTRIEAGTVTTLDDGDDGDDGGWTSTAAVPIALRRRTQGEDTLQSSEELHSIELVNIGRAV</sequence>
<name>A0ACB8T7K1_9AGAM</name>
<organism evidence="1 2">
    <name type="scientific">Artomyces pyxidatus</name>
    <dbReference type="NCBI Taxonomy" id="48021"/>
    <lineage>
        <taxon>Eukaryota</taxon>
        <taxon>Fungi</taxon>
        <taxon>Dikarya</taxon>
        <taxon>Basidiomycota</taxon>
        <taxon>Agaricomycotina</taxon>
        <taxon>Agaricomycetes</taxon>
        <taxon>Russulales</taxon>
        <taxon>Auriscalpiaceae</taxon>
        <taxon>Artomyces</taxon>
    </lineage>
</organism>
<accession>A0ACB8T7K1</accession>
<dbReference type="Proteomes" id="UP000814140">
    <property type="component" value="Unassembled WGS sequence"/>
</dbReference>
<proteinExistence type="predicted"/>
<protein>
    <submittedName>
        <fullName evidence="1">Uncharacterized protein</fullName>
    </submittedName>
</protein>
<reference evidence="1" key="2">
    <citation type="journal article" date="2022" name="New Phytol.">
        <title>Evolutionary transition to the ectomycorrhizal habit in the genomes of a hyperdiverse lineage of mushroom-forming fungi.</title>
        <authorList>
            <person name="Looney B."/>
            <person name="Miyauchi S."/>
            <person name="Morin E."/>
            <person name="Drula E."/>
            <person name="Courty P.E."/>
            <person name="Kohler A."/>
            <person name="Kuo A."/>
            <person name="LaButti K."/>
            <person name="Pangilinan J."/>
            <person name="Lipzen A."/>
            <person name="Riley R."/>
            <person name="Andreopoulos W."/>
            <person name="He G."/>
            <person name="Johnson J."/>
            <person name="Nolan M."/>
            <person name="Tritt A."/>
            <person name="Barry K.W."/>
            <person name="Grigoriev I.V."/>
            <person name="Nagy L.G."/>
            <person name="Hibbett D."/>
            <person name="Henrissat B."/>
            <person name="Matheny P.B."/>
            <person name="Labbe J."/>
            <person name="Martin F.M."/>
        </authorList>
    </citation>
    <scope>NUCLEOTIDE SEQUENCE</scope>
    <source>
        <strain evidence="1">HHB10654</strain>
    </source>
</reference>
<reference evidence="1" key="1">
    <citation type="submission" date="2021-03" db="EMBL/GenBank/DDBJ databases">
        <authorList>
            <consortium name="DOE Joint Genome Institute"/>
            <person name="Ahrendt S."/>
            <person name="Looney B.P."/>
            <person name="Miyauchi S."/>
            <person name="Morin E."/>
            <person name="Drula E."/>
            <person name="Courty P.E."/>
            <person name="Chicoki N."/>
            <person name="Fauchery L."/>
            <person name="Kohler A."/>
            <person name="Kuo A."/>
            <person name="Labutti K."/>
            <person name="Pangilinan J."/>
            <person name="Lipzen A."/>
            <person name="Riley R."/>
            <person name="Andreopoulos W."/>
            <person name="He G."/>
            <person name="Johnson J."/>
            <person name="Barry K.W."/>
            <person name="Grigoriev I.V."/>
            <person name="Nagy L."/>
            <person name="Hibbett D."/>
            <person name="Henrissat B."/>
            <person name="Matheny P.B."/>
            <person name="Labbe J."/>
            <person name="Martin F."/>
        </authorList>
    </citation>
    <scope>NUCLEOTIDE SEQUENCE</scope>
    <source>
        <strain evidence="1">HHB10654</strain>
    </source>
</reference>
<gene>
    <name evidence="1" type="ORF">BV25DRAFT_1914014</name>
</gene>
<comment type="caution">
    <text evidence="1">The sequence shown here is derived from an EMBL/GenBank/DDBJ whole genome shotgun (WGS) entry which is preliminary data.</text>
</comment>
<evidence type="ECO:0000313" key="2">
    <source>
        <dbReference type="Proteomes" id="UP000814140"/>
    </source>
</evidence>
<dbReference type="EMBL" id="MU277197">
    <property type="protein sequence ID" value="KAI0064854.1"/>
    <property type="molecule type" value="Genomic_DNA"/>
</dbReference>